<organism evidence="2 3">
    <name type="scientific">Sphingomonas longa</name>
    <dbReference type="NCBI Taxonomy" id="2778730"/>
    <lineage>
        <taxon>Bacteria</taxon>
        <taxon>Pseudomonadati</taxon>
        <taxon>Pseudomonadota</taxon>
        <taxon>Alphaproteobacteria</taxon>
        <taxon>Sphingomonadales</taxon>
        <taxon>Sphingomonadaceae</taxon>
        <taxon>Sphingomonas</taxon>
    </lineage>
</organism>
<protein>
    <recommendedName>
        <fullName evidence="4">Secreted protein</fullName>
    </recommendedName>
</protein>
<proteinExistence type="predicted"/>
<dbReference type="RefSeq" id="WP_204193916.1">
    <property type="nucleotide sequence ID" value="NZ_JAFEMC010000001.1"/>
</dbReference>
<comment type="caution">
    <text evidence="2">The sequence shown here is derived from an EMBL/GenBank/DDBJ whole genome shotgun (WGS) entry which is preliminary data.</text>
</comment>
<feature type="signal peptide" evidence="1">
    <location>
        <begin position="1"/>
        <end position="21"/>
    </location>
</feature>
<evidence type="ECO:0008006" key="4">
    <source>
        <dbReference type="Google" id="ProtNLM"/>
    </source>
</evidence>
<dbReference type="EMBL" id="JAFEMC010000001">
    <property type="protein sequence ID" value="MBM6575236.1"/>
    <property type="molecule type" value="Genomic_DNA"/>
</dbReference>
<evidence type="ECO:0000313" key="3">
    <source>
        <dbReference type="Proteomes" id="UP000763641"/>
    </source>
</evidence>
<name>A0ABS2D4Y2_9SPHN</name>
<evidence type="ECO:0000256" key="1">
    <source>
        <dbReference type="SAM" id="SignalP"/>
    </source>
</evidence>
<dbReference type="Proteomes" id="UP000763641">
    <property type="component" value="Unassembled WGS sequence"/>
</dbReference>
<accession>A0ABS2D4Y2</accession>
<feature type="chain" id="PRO_5047093261" description="Secreted protein" evidence="1">
    <location>
        <begin position="22"/>
        <end position="165"/>
    </location>
</feature>
<sequence>MRVVILMAVCGLMSDATSLVAAVSRGRAVHPAVTLKLRGLPPLVVRSIRYEPPPGQSPFNSPYRCRVTLTTPGRGAVTVETIGIGNTETVSCDGLAAVGVVPGPMPRIGFVYDTSSPNASGRTPVVVALDRRSGRWTVDDALSLGLVDRMGTMTIPAMRRALATR</sequence>
<keyword evidence="3" id="KW-1185">Reference proteome</keyword>
<gene>
    <name evidence="2" type="ORF">ILT43_02550</name>
</gene>
<keyword evidence="1" id="KW-0732">Signal</keyword>
<evidence type="ECO:0000313" key="2">
    <source>
        <dbReference type="EMBL" id="MBM6575236.1"/>
    </source>
</evidence>
<reference evidence="2 3" key="1">
    <citation type="submission" date="2020-12" db="EMBL/GenBank/DDBJ databases">
        <title>Sphingomonas sp.</title>
        <authorList>
            <person name="Kim M.K."/>
        </authorList>
    </citation>
    <scope>NUCLEOTIDE SEQUENCE [LARGE SCALE GENOMIC DNA]</scope>
    <source>
        <strain evidence="2 3">BT552</strain>
    </source>
</reference>